<organism evidence="1 2">
    <name type="scientific">Nocardioides iriomotensis</name>
    <dbReference type="NCBI Taxonomy" id="715784"/>
    <lineage>
        <taxon>Bacteria</taxon>
        <taxon>Bacillati</taxon>
        <taxon>Actinomycetota</taxon>
        <taxon>Actinomycetes</taxon>
        <taxon>Propionibacteriales</taxon>
        <taxon>Nocardioidaceae</taxon>
        <taxon>Nocardioides</taxon>
    </lineage>
</organism>
<keyword evidence="2" id="KW-1185">Reference proteome</keyword>
<evidence type="ECO:0000313" key="2">
    <source>
        <dbReference type="Proteomes" id="UP000291189"/>
    </source>
</evidence>
<proteinExistence type="predicted"/>
<sequence>MTDQYGVPESMFGPVPEEFYGLVGRVVMVSTLVEDRTLMLLWALDDQPQPTHAGKPFWQLRQLIEQRLDDVASDLRAEIAAVMSRVSEAMDRRNGLVHSLWPNPSLEEAQGWRSKRVPNGTPGGSEIVWTPTSEQAMAGDLLELVELNDEIARLANLVWAQRSNNRSSLGSGD</sequence>
<dbReference type="RefSeq" id="WP_129984834.1">
    <property type="nucleotide sequence ID" value="NZ_SDPU01000001.1"/>
</dbReference>
<reference evidence="1 2" key="1">
    <citation type="submission" date="2019-01" db="EMBL/GenBank/DDBJ databases">
        <title>Nocardioides guangzhouensis sp. nov., an actinobacterium isolated from soil.</title>
        <authorList>
            <person name="Fu Y."/>
            <person name="Cai Y."/>
            <person name="Lin Z."/>
            <person name="Chen P."/>
        </authorList>
    </citation>
    <scope>NUCLEOTIDE SEQUENCE [LARGE SCALE GENOMIC DNA]</scope>
    <source>
        <strain evidence="1 2">NBRC 105384</strain>
    </source>
</reference>
<comment type="caution">
    <text evidence="1">The sequence shown here is derived from an EMBL/GenBank/DDBJ whole genome shotgun (WGS) entry which is preliminary data.</text>
</comment>
<protein>
    <submittedName>
        <fullName evidence="1">Uncharacterized protein</fullName>
    </submittedName>
</protein>
<gene>
    <name evidence="1" type="ORF">ETU37_00050</name>
</gene>
<name>A0A4Q5JC41_9ACTN</name>
<dbReference type="OrthoDB" id="3830401at2"/>
<dbReference type="EMBL" id="SDPU01000001">
    <property type="protein sequence ID" value="RYU15551.1"/>
    <property type="molecule type" value="Genomic_DNA"/>
</dbReference>
<evidence type="ECO:0000313" key="1">
    <source>
        <dbReference type="EMBL" id="RYU15551.1"/>
    </source>
</evidence>
<dbReference type="Proteomes" id="UP000291189">
    <property type="component" value="Unassembled WGS sequence"/>
</dbReference>
<accession>A0A4Q5JC41</accession>
<dbReference type="AlphaFoldDB" id="A0A4Q5JC41"/>